<protein>
    <recommendedName>
        <fullName evidence="1">N-acetyltransferase domain-containing protein</fullName>
    </recommendedName>
</protein>
<accession>A0A855WYW1</accession>
<dbReference type="GO" id="GO:0016747">
    <property type="term" value="F:acyltransferase activity, transferring groups other than amino-acyl groups"/>
    <property type="evidence" value="ECO:0007669"/>
    <property type="project" value="InterPro"/>
</dbReference>
<dbReference type="PANTHER" id="PTHR47237:SF2">
    <property type="entry name" value="BLL4206 PROTEIN"/>
    <property type="match status" value="1"/>
</dbReference>
<dbReference type="AlphaFoldDB" id="A0A855WYW1"/>
<feature type="domain" description="N-acetyltransferase" evidence="1">
    <location>
        <begin position="11"/>
        <end position="148"/>
    </location>
</feature>
<dbReference type="InterPro" id="IPR041496">
    <property type="entry name" value="YitH/HolE_GNAT"/>
</dbReference>
<evidence type="ECO:0000313" key="3">
    <source>
        <dbReference type="Proteomes" id="UP000250918"/>
    </source>
</evidence>
<dbReference type="Pfam" id="PF18014">
    <property type="entry name" value="Acetyltransf_18"/>
    <property type="match status" value="1"/>
</dbReference>
<dbReference type="InterPro" id="IPR000182">
    <property type="entry name" value="GNAT_dom"/>
</dbReference>
<dbReference type="Proteomes" id="UP000250918">
    <property type="component" value="Unassembled WGS sequence"/>
</dbReference>
<dbReference type="Pfam" id="PF00583">
    <property type="entry name" value="Acetyltransf_1"/>
    <property type="match status" value="1"/>
</dbReference>
<evidence type="ECO:0000313" key="2">
    <source>
        <dbReference type="EMBL" id="PWB67717.1"/>
    </source>
</evidence>
<evidence type="ECO:0000259" key="1">
    <source>
        <dbReference type="PROSITE" id="PS51186"/>
    </source>
</evidence>
<dbReference type="PANTHER" id="PTHR47237">
    <property type="entry name" value="SLL0310 PROTEIN"/>
    <property type="match status" value="1"/>
</dbReference>
<dbReference type="CDD" id="cd04301">
    <property type="entry name" value="NAT_SF"/>
    <property type="match status" value="1"/>
</dbReference>
<comment type="caution">
    <text evidence="2">The sequence shown here is derived from an EMBL/GenBank/DDBJ whole genome shotgun (WGS) entry which is preliminary data.</text>
</comment>
<dbReference type="SUPFAM" id="SSF55729">
    <property type="entry name" value="Acyl-CoA N-acyltransferases (Nat)"/>
    <property type="match status" value="1"/>
</dbReference>
<name>A0A855WYW1_9BACT</name>
<sequence length="283" mass="31460">MPGRTRPIEKCRITCMTPADIAFAVSLTDREGWGFFGSDFETRLRLYPSGSFVARHGRESVGMISSVTYGTYAYLGNLIVREGHRGHGIGAELMLHAVNYLLGKGVTTIELDGVWGAVTMYRKLGFRDKHLSLRFSRPADKRAVEPMNSAIPATPIIALDRKLVGVARQRLLRAALTDRRNSLVVQGSPVSAYALIRERAGGFSMVAPIIAPSWRQVPPLVDSVIKHYGDRPLWVGVPEPNYRMSQFLLSCGFVSREPSLRMYYGTRLNYEKHVYGIFGPAIG</sequence>
<dbReference type="Gene3D" id="3.40.630.30">
    <property type="match status" value="1"/>
</dbReference>
<proteinExistence type="predicted"/>
<dbReference type="Gene3D" id="3.40.630.90">
    <property type="match status" value="1"/>
</dbReference>
<dbReference type="InterPro" id="IPR052729">
    <property type="entry name" value="Acyl/Acetyltrans_Enzymes"/>
</dbReference>
<reference evidence="2 3" key="1">
    <citation type="journal article" date="2018" name="ISME J.">
        <title>A methanotrophic archaeon couples anaerobic oxidation of methane to Fe(III) reduction.</title>
        <authorList>
            <person name="Cai C."/>
            <person name="Leu A.O."/>
            <person name="Xie G.J."/>
            <person name="Guo J."/>
            <person name="Feng Y."/>
            <person name="Zhao J.X."/>
            <person name="Tyson G.W."/>
            <person name="Yuan Z."/>
            <person name="Hu S."/>
        </authorList>
    </citation>
    <scope>NUCLEOTIDE SEQUENCE [LARGE SCALE GENOMIC DNA]</scope>
    <source>
        <strain evidence="2">FeB_12</strain>
    </source>
</reference>
<dbReference type="InterPro" id="IPR016181">
    <property type="entry name" value="Acyl_CoA_acyltransferase"/>
</dbReference>
<gene>
    <name evidence="2" type="ORF">C3F09_12925</name>
</gene>
<organism evidence="2 3">
    <name type="scientific">candidate division GN15 bacterium</name>
    <dbReference type="NCBI Taxonomy" id="2072418"/>
    <lineage>
        <taxon>Bacteria</taxon>
        <taxon>candidate division GN15</taxon>
    </lineage>
</organism>
<dbReference type="EMBL" id="PQAP01000234">
    <property type="protein sequence ID" value="PWB67717.1"/>
    <property type="molecule type" value="Genomic_DNA"/>
</dbReference>
<dbReference type="PROSITE" id="PS51186">
    <property type="entry name" value="GNAT"/>
    <property type="match status" value="1"/>
</dbReference>